<accession>A0A0W0R9L3</accession>
<reference evidence="2 3" key="1">
    <citation type="submission" date="2015-11" db="EMBL/GenBank/DDBJ databases">
        <title>Genomic analysis of 38 Legionella species identifies large and diverse effector repertoires.</title>
        <authorList>
            <person name="Burstein D."/>
            <person name="Amaro F."/>
            <person name="Zusman T."/>
            <person name="Lifshitz Z."/>
            <person name="Cohen O."/>
            <person name="Gilbert J.A."/>
            <person name="Pupko T."/>
            <person name="Shuman H.A."/>
            <person name="Segal G."/>
        </authorList>
    </citation>
    <scope>NUCLEOTIDE SEQUENCE [LARGE SCALE GENOMIC DNA]</scope>
    <source>
        <strain evidence="2 3">WIGA</strain>
    </source>
</reference>
<keyword evidence="3" id="KW-1185">Reference proteome</keyword>
<dbReference type="STRING" id="447.Lboz_3506"/>
<feature type="transmembrane region" description="Helical" evidence="1">
    <location>
        <begin position="171"/>
        <end position="188"/>
    </location>
</feature>
<name>A0A0W0R9L3_LEGBO</name>
<dbReference type="Proteomes" id="UP000054695">
    <property type="component" value="Unassembled WGS sequence"/>
</dbReference>
<evidence type="ECO:0000313" key="3">
    <source>
        <dbReference type="Proteomes" id="UP000054695"/>
    </source>
</evidence>
<dbReference type="RefSeq" id="WP_058461012.1">
    <property type="nucleotide sequence ID" value="NZ_CAAAIY010000034.1"/>
</dbReference>
<organism evidence="2 3">
    <name type="scientific">Legionella bozemanae</name>
    <name type="common">Fluoribacter bozemanae</name>
    <dbReference type="NCBI Taxonomy" id="447"/>
    <lineage>
        <taxon>Bacteria</taxon>
        <taxon>Pseudomonadati</taxon>
        <taxon>Pseudomonadota</taxon>
        <taxon>Gammaproteobacteria</taxon>
        <taxon>Legionellales</taxon>
        <taxon>Legionellaceae</taxon>
        <taxon>Legionella</taxon>
    </lineage>
</organism>
<feature type="transmembrane region" description="Helical" evidence="1">
    <location>
        <begin position="42"/>
        <end position="61"/>
    </location>
</feature>
<feature type="transmembrane region" description="Helical" evidence="1">
    <location>
        <begin position="12"/>
        <end position="30"/>
    </location>
</feature>
<dbReference type="PATRIC" id="fig|447.4.peg.3757"/>
<dbReference type="AlphaFoldDB" id="A0A0W0R9L3"/>
<protein>
    <recommendedName>
        <fullName evidence="4">Glycosyl-4,4'-diaponeurosporenoate acyltransferase</fullName>
    </recommendedName>
</protein>
<keyword evidence="1" id="KW-0472">Membrane</keyword>
<sequence length="207" mass="23700">MASLQDKNKKHLRTVIIGNIAIFLTILQVDNILKGDWSAIKIGLWVLPGSIAIIFSGIINAQIKSEMKARLVFWRWKNPLPGSQAFSRYAMNDQRISLQLLQQNYGPLPTDPKEQNALWYRLYKSVSGDVSVIYAHGEFLFNRDYAFLSLVFLFFFGIVGWFLIVPIKTKWIYIAFLIIQVCLTNNAARNHGQRFVTTVMAIKSAEK</sequence>
<evidence type="ECO:0008006" key="4">
    <source>
        <dbReference type="Google" id="ProtNLM"/>
    </source>
</evidence>
<evidence type="ECO:0000313" key="2">
    <source>
        <dbReference type="EMBL" id="KTC67692.1"/>
    </source>
</evidence>
<dbReference type="OrthoDB" id="9179946at2"/>
<keyword evidence="1" id="KW-0812">Transmembrane</keyword>
<gene>
    <name evidence="2" type="ORF">Lboz_3506</name>
</gene>
<comment type="caution">
    <text evidence="2">The sequence shown here is derived from an EMBL/GenBank/DDBJ whole genome shotgun (WGS) entry which is preliminary data.</text>
</comment>
<feature type="transmembrane region" description="Helical" evidence="1">
    <location>
        <begin position="145"/>
        <end position="165"/>
    </location>
</feature>
<dbReference type="EMBL" id="LNXU01000058">
    <property type="protein sequence ID" value="KTC67692.1"/>
    <property type="molecule type" value="Genomic_DNA"/>
</dbReference>
<evidence type="ECO:0000256" key="1">
    <source>
        <dbReference type="SAM" id="Phobius"/>
    </source>
</evidence>
<proteinExistence type="predicted"/>
<keyword evidence="1" id="KW-1133">Transmembrane helix</keyword>